<gene>
    <name evidence="5" type="ORF">ACEU3E_23375</name>
</gene>
<keyword evidence="2" id="KW-0175">Coiled coil</keyword>
<organism evidence="5 6">
    <name type="scientific">Paenibacillus oleatilyticus</name>
    <dbReference type="NCBI Taxonomy" id="2594886"/>
    <lineage>
        <taxon>Bacteria</taxon>
        <taxon>Bacillati</taxon>
        <taxon>Bacillota</taxon>
        <taxon>Bacilli</taxon>
        <taxon>Bacillales</taxon>
        <taxon>Paenibacillaceae</taxon>
        <taxon>Paenibacillus</taxon>
    </lineage>
</organism>
<evidence type="ECO:0000259" key="4">
    <source>
        <dbReference type="Pfam" id="PF00535"/>
    </source>
</evidence>
<feature type="domain" description="Glycosyltransferase 2-like" evidence="4">
    <location>
        <begin position="28"/>
        <end position="154"/>
    </location>
</feature>
<feature type="coiled-coil region" evidence="2">
    <location>
        <begin position="759"/>
        <end position="789"/>
    </location>
</feature>
<evidence type="ECO:0000259" key="3">
    <source>
        <dbReference type="Pfam" id="PF00534"/>
    </source>
</evidence>
<dbReference type="Gene3D" id="3.40.50.2000">
    <property type="entry name" value="Glycogen Phosphorylase B"/>
    <property type="match status" value="2"/>
</dbReference>
<dbReference type="PANTHER" id="PTHR22916:SF3">
    <property type="entry name" value="UDP-GLCNAC:BETAGAL BETA-1,3-N-ACETYLGLUCOSAMINYLTRANSFERASE-LIKE PROTEIN 1"/>
    <property type="match status" value="1"/>
</dbReference>
<comment type="caution">
    <text evidence="5">The sequence shown here is derived from an EMBL/GenBank/DDBJ whole genome shotgun (WGS) entry which is preliminary data.</text>
</comment>
<evidence type="ECO:0000256" key="2">
    <source>
        <dbReference type="SAM" id="Coils"/>
    </source>
</evidence>
<dbReference type="InterPro" id="IPR001173">
    <property type="entry name" value="Glyco_trans_2-like"/>
</dbReference>
<evidence type="ECO:0000313" key="5">
    <source>
        <dbReference type="EMBL" id="MFB0845137.1"/>
    </source>
</evidence>
<dbReference type="InterPro" id="IPR029044">
    <property type="entry name" value="Nucleotide-diphossugar_trans"/>
</dbReference>
<dbReference type="RefSeq" id="WP_373955292.1">
    <property type="nucleotide sequence ID" value="NZ_JBHDLN010000013.1"/>
</dbReference>
<reference evidence="5 6" key="1">
    <citation type="submission" date="2024-09" db="EMBL/GenBank/DDBJ databases">
        <authorList>
            <person name="Makale K.P.P."/>
            <person name="Makhzoum A."/>
            <person name="Rantong G."/>
            <person name="Rahube T.O."/>
        </authorList>
    </citation>
    <scope>NUCLEOTIDE SEQUENCE [LARGE SCALE GENOMIC DNA]</scope>
    <source>
        <strain evidence="5 6">KM_D13</strain>
    </source>
</reference>
<dbReference type="PANTHER" id="PTHR22916">
    <property type="entry name" value="GLYCOSYLTRANSFERASE"/>
    <property type="match status" value="1"/>
</dbReference>
<name>A0ABV4V4X6_9BACL</name>
<dbReference type="SUPFAM" id="SSF53448">
    <property type="entry name" value="Nucleotide-diphospho-sugar transferases"/>
    <property type="match status" value="1"/>
</dbReference>
<dbReference type="Proteomes" id="UP001575622">
    <property type="component" value="Unassembled WGS sequence"/>
</dbReference>
<protein>
    <submittedName>
        <fullName evidence="5">Glycosyltransferase</fullName>
    </submittedName>
</protein>
<comment type="similarity">
    <text evidence="1">Belongs to the glycosyltransferase 2 family.</text>
</comment>
<dbReference type="Pfam" id="PF00535">
    <property type="entry name" value="Glycos_transf_2"/>
    <property type="match status" value="1"/>
</dbReference>
<dbReference type="CDD" id="cd03801">
    <property type="entry name" value="GT4_PimA-like"/>
    <property type="match status" value="1"/>
</dbReference>
<keyword evidence="6" id="KW-1185">Reference proteome</keyword>
<dbReference type="SUPFAM" id="SSF53756">
    <property type="entry name" value="UDP-Glycosyltransferase/glycogen phosphorylase"/>
    <property type="match status" value="1"/>
</dbReference>
<dbReference type="Gene3D" id="3.90.550.10">
    <property type="entry name" value="Spore Coat Polysaccharide Biosynthesis Protein SpsA, Chain A"/>
    <property type="match status" value="1"/>
</dbReference>
<evidence type="ECO:0000256" key="1">
    <source>
        <dbReference type="ARBA" id="ARBA00006739"/>
    </source>
</evidence>
<dbReference type="InterPro" id="IPR001296">
    <property type="entry name" value="Glyco_trans_1"/>
</dbReference>
<dbReference type="Pfam" id="PF00534">
    <property type="entry name" value="Glycos_transf_1"/>
    <property type="match status" value="1"/>
</dbReference>
<evidence type="ECO:0000313" key="6">
    <source>
        <dbReference type="Proteomes" id="UP001575622"/>
    </source>
</evidence>
<feature type="domain" description="Glycosyl transferase family 1" evidence="3">
    <location>
        <begin position="466"/>
        <end position="598"/>
    </location>
</feature>
<accession>A0ABV4V4X6</accession>
<proteinExistence type="inferred from homology"/>
<dbReference type="CDD" id="cd00761">
    <property type="entry name" value="Glyco_tranf_GTA_type"/>
    <property type="match status" value="1"/>
</dbReference>
<dbReference type="EMBL" id="JBHDLN010000013">
    <property type="protein sequence ID" value="MFB0845137.1"/>
    <property type="molecule type" value="Genomic_DNA"/>
</dbReference>
<sequence>MNFEYSKFPGRVKLNRKLIYNAESPLVTIITPYYNKSELLPITANSVFNQTFPFFEWIIVNDGSTEDISILKTLEKQDARIKVLHKENGGISTARNMAIKNARTDFIVSLDADDMIDPTFIECCYFALMTNPSASWCYTDSVGFGSVEYLWKRPFDSELMKKQNILIEVAMIRKAALLDVGCYDESEKHLYEDWHLWLKLMGLGKYPIHLSYYGSWYRRSDSGVLGLLHVHPDKHERAMDLINKAVQKIISPVKAIEFPNLDTNYLTPPKEWEWNRESILDNSKIKVLMLIPWLNMGGSDKFNLDIVSKCDKERFEFSLITTVPCDEVWRQNFEEHVTDIFDLTAFLETKDWASFIHYFIKSRNIDVIFVSNSYYGYYILPWLRHKFPEIAIIDYVHMEEWYWKAGGYARTSSVMQDFINKTYVTSNHLKNVMIHDFNCSPEKMDVLYINVDEKTDFNPRLTDIGIIRREVNVNLTDPVILFPCRIHPQKRPFLMLKIAQGMKKQMPNVRFFVVGTGHDLNNLIEEAQALGLEQTVYFFGHRNDLKNFYRDSNLTLICSIKEGISLTSYESLSMGVPVISADVGGQKELINDRVGRLIPLLQHEVTDFSSNSYNQDEVNLYVKAMCDILSDNTLYNDLCWNARKQIEEHFSMNQMIKNLETIFVELKDKPVRCNNYNIPLRVFADYLNIYNELVGREWFLERNCVSNKEIEERDNVIKELKDWIAELEGGKDWLEGKCKECIEQLHSKEKIIEDMRSWTNELQDAKDWLEEKLNEANNLIKNLTLEKEAE</sequence>